<protein>
    <submittedName>
        <fullName evidence="1">Uncharacterized protein</fullName>
    </submittedName>
</protein>
<proteinExistence type="predicted"/>
<dbReference type="EMBL" id="WHOD01000016">
    <property type="protein sequence ID" value="NOU92543.1"/>
    <property type="molecule type" value="Genomic_DNA"/>
</dbReference>
<evidence type="ECO:0000313" key="1">
    <source>
        <dbReference type="EMBL" id="NOU92543.1"/>
    </source>
</evidence>
<evidence type="ECO:0000313" key="2">
    <source>
        <dbReference type="Proteomes" id="UP000641588"/>
    </source>
</evidence>
<comment type="caution">
    <text evidence="1">The sequence shown here is derived from an EMBL/GenBank/DDBJ whole genome shotgun (WGS) entry which is preliminary data.</text>
</comment>
<keyword evidence="2" id="KW-1185">Reference proteome</keyword>
<dbReference type="Proteomes" id="UP000641588">
    <property type="component" value="Unassembled WGS sequence"/>
</dbReference>
<dbReference type="AlphaFoldDB" id="A0A972K062"/>
<sequence>MNSELIRINGYLEALSNINTLLGNCYGHQYKFVELNVNINEAVREFNKNSDLSDHKYVEIVGLDELESWEDSLFAVCTYWFFSMFKMRNIVLGEIHYTDGKVVSMENDKMYNRVSEQLITMLRPLFLGSNVRVYQLTTNPPKGEDEFEWEQIYFDVGSKVFVLDFYQWG</sequence>
<gene>
    <name evidence="1" type="ORF">GC093_04755</name>
</gene>
<dbReference type="RefSeq" id="WP_171650739.1">
    <property type="nucleotide sequence ID" value="NZ_WHOD01000016.1"/>
</dbReference>
<organism evidence="1 2">
    <name type="scientific">Paenibacillus foliorum</name>
    <dbReference type="NCBI Taxonomy" id="2654974"/>
    <lineage>
        <taxon>Bacteria</taxon>
        <taxon>Bacillati</taxon>
        <taxon>Bacillota</taxon>
        <taxon>Bacilli</taxon>
        <taxon>Bacillales</taxon>
        <taxon>Paenibacillaceae</taxon>
        <taxon>Paenibacillus</taxon>
    </lineage>
</organism>
<reference evidence="1" key="1">
    <citation type="submission" date="2019-10" db="EMBL/GenBank/DDBJ databases">
        <title>Description of Paenibacillus glebae sp. nov.</title>
        <authorList>
            <person name="Carlier A."/>
            <person name="Qi S."/>
        </authorList>
    </citation>
    <scope>NUCLEOTIDE SEQUENCE</scope>
    <source>
        <strain evidence="1">LMG 31456</strain>
    </source>
</reference>
<name>A0A972K062_9BACL</name>
<accession>A0A972K062</accession>